<sequence>MLLNIFSSDDELPRVVFSKEFQRKFSAPLLTE</sequence>
<evidence type="ECO:0000313" key="1">
    <source>
        <dbReference type="WBParaSite" id="SCUD_0002277601-mRNA-1"/>
    </source>
</evidence>
<reference evidence="1" key="1">
    <citation type="submission" date="2016-06" db="UniProtKB">
        <authorList>
            <consortium name="WormBaseParasite"/>
        </authorList>
    </citation>
    <scope>IDENTIFICATION</scope>
</reference>
<protein>
    <submittedName>
        <fullName evidence="1">Uncharacterized protein</fullName>
    </submittedName>
</protein>
<name>A0A183L605_9TREM</name>
<organism evidence="1">
    <name type="scientific">Schistosoma curassoni</name>
    <dbReference type="NCBI Taxonomy" id="6186"/>
    <lineage>
        <taxon>Eukaryota</taxon>
        <taxon>Metazoa</taxon>
        <taxon>Spiralia</taxon>
        <taxon>Lophotrochozoa</taxon>
        <taxon>Platyhelminthes</taxon>
        <taxon>Trematoda</taxon>
        <taxon>Digenea</taxon>
        <taxon>Strigeidida</taxon>
        <taxon>Schistosomatoidea</taxon>
        <taxon>Schistosomatidae</taxon>
        <taxon>Schistosoma</taxon>
    </lineage>
</organism>
<dbReference type="WBParaSite" id="SCUD_0002277601-mRNA-1">
    <property type="protein sequence ID" value="SCUD_0002277601-mRNA-1"/>
    <property type="gene ID" value="SCUD_0002277601"/>
</dbReference>
<proteinExistence type="predicted"/>
<accession>A0A183L605</accession>
<dbReference type="AlphaFoldDB" id="A0A183L605"/>